<dbReference type="Pfam" id="PF26355">
    <property type="entry name" value="HTH_VMAP-M9"/>
    <property type="match status" value="1"/>
</dbReference>
<dbReference type="RefSeq" id="WP_330483368.1">
    <property type="nucleotide sequence ID" value="NZ_JAZBJZ010000029.1"/>
</dbReference>
<sequence>MTIDDALLIVDSVLPHKSLSNVQELIFRYTWEGKTYLEIAEIAGYDSAYIRDVGYKLWQVLSKAFGERVTKNNLQVVLRRYAVRSGNGRLQNAISGIMTPQVAPATSPAVALLPDVPSRDITSDASKLLNQLSRILSEPFGDRYLQQMSESYPEPSVKLTITLKVSMAD</sequence>
<evidence type="ECO:0000259" key="1">
    <source>
        <dbReference type="Pfam" id="PF26355"/>
    </source>
</evidence>
<evidence type="ECO:0000313" key="3">
    <source>
        <dbReference type="Proteomes" id="UP001333818"/>
    </source>
</evidence>
<dbReference type="EMBL" id="JAZBJZ010000029">
    <property type="protein sequence ID" value="MEE3716939.1"/>
    <property type="molecule type" value="Genomic_DNA"/>
</dbReference>
<comment type="caution">
    <text evidence="2">The sequence shown here is derived from an EMBL/GenBank/DDBJ whole genome shotgun (WGS) entry which is preliminary data.</text>
</comment>
<feature type="domain" description="vWA-MoxR associated protein N-terminal HTH" evidence="1">
    <location>
        <begin position="1"/>
        <end position="81"/>
    </location>
</feature>
<name>A0AAW9PZF8_9CYAN</name>
<dbReference type="InterPro" id="IPR058651">
    <property type="entry name" value="HTH_VMAP-M9"/>
</dbReference>
<dbReference type="AlphaFoldDB" id="A0AAW9PZF8"/>
<accession>A0AAW9PZF8</accession>
<proteinExistence type="predicted"/>
<organism evidence="2 3">
    <name type="scientific">Tumidithrix elongata BACA0141</name>
    <dbReference type="NCBI Taxonomy" id="2716417"/>
    <lineage>
        <taxon>Bacteria</taxon>
        <taxon>Bacillati</taxon>
        <taxon>Cyanobacteriota</taxon>
        <taxon>Cyanophyceae</taxon>
        <taxon>Pseudanabaenales</taxon>
        <taxon>Pseudanabaenaceae</taxon>
        <taxon>Tumidithrix</taxon>
        <taxon>Tumidithrix elongata</taxon>
    </lineage>
</organism>
<evidence type="ECO:0000313" key="2">
    <source>
        <dbReference type="EMBL" id="MEE3716939.1"/>
    </source>
</evidence>
<protein>
    <recommendedName>
        <fullName evidence="1">vWA-MoxR associated protein N-terminal HTH domain-containing protein</fullName>
    </recommendedName>
</protein>
<gene>
    <name evidence="2" type="ORF">V2H45_09300</name>
</gene>
<dbReference type="Proteomes" id="UP001333818">
    <property type="component" value="Unassembled WGS sequence"/>
</dbReference>
<keyword evidence="3" id="KW-1185">Reference proteome</keyword>
<reference evidence="2" key="1">
    <citation type="submission" date="2024-01" db="EMBL/GenBank/DDBJ databases">
        <title>Bank of Algae and Cyanobacteria of the Azores (BACA) strain genomes.</title>
        <authorList>
            <person name="Luz R."/>
            <person name="Cordeiro R."/>
            <person name="Fonseca A."/>
            <person name="Goncalves V."/>
        </authorList>
    </citation>
    <scope>NUCLEOTIDE SEQUENCE</scope>
    <source>
        <strain evidence="2">BACA0141</strain>
    </source>
</reference>